<gene>
    <name evidence="1" type="ORF">AVDCRST_MAG37-1829</name>
</gene>
<reference evidence="1" key="1">
    <citation type="submission" date="2020-02" db="EMBL/GenBank/DDBJ databases">
        <authorList>
            <person name="Meier V. D."/>
        </authorList>
    </citation>
    <scope>NUCLEOTIDE SEQUENCE</scope>
    <source>
        <strain evidence="1">AVDCRST_MAG37</strain>
    </source>
</reference>
<sequence>MLEYRLGLERSLRSLLDTAFFTKPGWCLLLRTSNAFFTG</sequence>
<dbReference type="EMBL" id="CADCVD010000086">
    <property type="protein sequence ID" value="CAA9446014.1"/>
    <property type="molecule type" value="Genomic_DNA"/>
</dbReference>
<evidence type="ECO:0000313" key="1">
    <source>
        <dbReference type="EMBL" id="CAA9446014.1"/>
    </source>
</evidence>
<organism evidence="1">
    <name type="scientific">uncultured Rubrobacteraceae bacterium</name>
    <dbReference type="NCBI Taxonomy" id="349277"/>
    <lineage>
        <taxon>Bacteria</taxon>
        <taxon>Bacillati</taxon>
        <taxon>Actinomycetota</taxon>
        <taxon>Rubrobacteria</taxon>
        <taxon>Rubrobacterales</taxon>
        <taxon>Rubrobacteraceae</taxon>
        <taxon>environmental samples</taxon>
    </lineage>
</organism>
<protein>
    <submittedName>
        <fullName evidence="1">Uncharacterized protein</fullName>
    </submittedName>
</protein>
<proteinExistence type="predicted"/>
<accession>A0A6J4QJ00</accession>
<name>A0A6J4QJ00_9ACTN</name>
<dbReference type="AlphaFoldDB" id="A0A6J4QJ00"/>